<organism evidence="1 2">
    <name type="scientific">Stutzerimonas azotifigens</name>
    <dbReference type="NCBI Taxonomy" id="291995"/>
    <lineage>
        <taxon>Bacteria</taxon>
        <taxon>Pseudomonadati</taxon>
        <taxon>Pseudomonadota</taxon>
        <taxon>Gammaproteobacteria</taxon>
        <taxon>Pseudomonadales</taxon>
        <taxon>Pseudomonadaceae</taxon>
        <taxon>Stutzerimonas</taxon>
    </lineage>
</organism>
<comment type="caution">
    <text evidence="1">The sequence shown here is derived from an EMBL/GenBank/DDBJ whole genome shotgun (WGS) entry which is preliminary data.</text>
</comment>
<name>A0ABR5YV27_9GAMM</name>
<proteinExistence type="predicted"/>
<dbReference type="Proteomes" id="UP000786387">
    <property type="component" value="Unassembled WGS sequence"/>
</dbReference>
<dbReference type="InterPro" id="IPR037107">
    <property type="entry name" value="Put_OMP_sf"/>
</dbReference>
<reference evidence="1 2" key="1">
    <citation type="submission" date="2020-02" db="EMBL/GenBank/DDBJ databases">
        <title>Synteny-based analysis reveals conserved mechanism for high triclosan tolerance in Pseudomonas, as well as instances of horizontal transfer.</title>
        <authorList>
            <person name="Mcfarland A.G."/>
            <person name="Bertucci H.K."/>
            <person name="Litmann E."/>
            <person name="Shen J."/>
            <person name="Huttenhower C."/>
            <person name="Hartmann E.M."/>
        </authorList>
    </citation>
    <scope>NUCLEOTIDE SEQUENCE [LARGE SCALE GENOMIC DNA]</scope>
    <source>
        <strain evidence="1 2">115A1</strain>
    </source>
</reference>
<evidence type="ECO:0000313" key="2">
    <source>
        <dbReference type="Proteomes" id="UP000786387"/>
    </source>
</evidence>
<protein>
    <submittedName>
        <fullName evidence="1">Lipid A deacylase LpxR family protein</fullName>
    </submittedName>
</protein>
<accession>A0ABR5YV27</accession>
<gene>
    <name evidence="1" type="ORF">G7026_00260</name>
</gene>
<dbReference type="InterPro" id="IPR018707">
    <property type="entry name" value="LpxR"/>
</dbReference>
<dbReference type="EMBL" id="JAAMRF010000001">
    <property type="protein sequence ID" value="MBA1271775.1"/>
    <property type="molecule type" value="Genomic_DNA"/>
</dbReference>
<keyword evidence="2" id="KW-1185">Reference proteome</keyword>
<dbReference type="Gene3D" id="2.40.128.140">
    <property type="entry name" value="Outer membrane protein"/>
    <property type="match status" value="1"/>
</dbReference>
<dbReference type="Pfam" id="PF09982">
    <property type="entry name" value="LpxR"/>
    <property type="match status" value="1"/>
</dbReference>
<sequence length="356" mass="40051">MRRFLREVGLARLDDRWQRFRARWSQPCRVIAKFLKILPLLSLLAAPAFTSAEVLTFKVDNDAFPSGDDDHYTNGIEASWTFEPDREHWTQALASAVPGWKPEDLSGYVSYRFGHQMFTPEDIEQAGLQVDDRPYAGLIFGGITLYAEEQLVGYRTTSTFTLDLGLVGPATGGERLQRGVHELIDSPIPQGWSHQLSNEPFANLGYTRRWWHQKQFRGMELEFGPSYGGAVGNLYTYLSTGAGMRLGHNLPQSLDHASIGPPSGGAPLFQASDGFSWVAYGNIEGRYMAHNMLLDGNTFRDSHSVDRKDLVADVQVGLALLWGRWQLTLSNVWQTREFQEQTNHGRFGSLSISTQY</sequence>
<dbReference type="RefSeq" id="WP_181068584.1">
    <property type="nucleotide sequence ID" value="NZ_JAAMRF010000001.1"/>
</dbReference>
<evidence type="ECO:0000313" key="1">
    <source>
        <dbReference type="EMBL" id="MBA1271775.1"/>
    </source>
</evidence>